<name>A0ABU7JDB6_9GAMM</name>
<organism evidence="2 3">
    <name type="scientific">Alkalimonas mucilaginosa</name>
    <dbReference type="NCBI Taxonomy" id="3057676"/>
    <lineage>
        <taxon>Bacteria</taxon>
        <taxon>Pseudomonadati</taxon>
        <taxon>Pseudomonadota</taxon>
        <taxon>Gammaproteobacteria</taxon>
        <taxon>Alkalimonas</taxon>
    </lineage>
</organism>
<comment type="caution">
    <text evidence="2">The sequence shown here is derived from an EMBL/GenBank/DDBJ whole genome shotgun (WGS) entry which is preliminary data.</text>
</comment>
<dbReference type="Pfam" id="PF11949">
    <property type="entry name" value="DUF3466"/>
    <property type="match status" value="1"/>
</dbReference>
<accession>A0ABU7JDB6</accession>
<dbReference type="Proteomes" id="UP001339167">
    <property type="component" value="Unassembled WGS sequence"/>
</dbReference>
<keyword evidence="3" id="KW-1185">Reference proteome</keyword>
<sequence>MKLSPISLAMVPFLTAMSASAAVYQVVDLGEVVDARATYANSVNDQGVSVLNGRELYSVDIDISRIDFDKEVFENVFTEDQLAELKNGELTATTHGLLYSFLSGWPNSYNNIHTSLSARVANLVDRYEFQPVSTVAASIEQGQGVQPLRFLTTDTQIGNNEQVLGQNNRNMQVGYATPTFEYTAFTRTTDPESVEEGSEVPEPTEHMIWRPVGAQQLGVVRIGNEVLTLTPVYSEYGGGTSIAQAISDEGLIIGVGSVDISESFITLVEDNCGGFSAPVENCLHYLHTIADGYVSRAMVWQLNDDNSVSSPQILGFLGDKGNNEPHPETELPDVPYSSLANAVNNQGIIVGISTYSDSSDIIRTERIDPWTGQRITRENIYASNRASIFIGDEVHPIFPETDREWLASNATAINNNNIIAGFATRFITGQQRNRMFYYDYNSAELVFPEDFFVTANTIPRAINDQGVIVGRTEVVISSAKRQRAFMYSIDDGSFIDLNTYLACDSDYTLVDATSINNNNEILATAVTEVPLRNSWGEVLTDEDGNPRTEFQARAVKLTPIANGTPSECGAVDESTYERKSATSSLWSALGLSLLLLMRLRTGRSQRKAH</sequence>
<dbReference type="InterPro" id="IPR022562">
    <property type="entry name" value="DUF3466"/>
</dbReference>
<dbReference type="EMBL" id="JAUGZK010000003">
    <property type="protein sequence ID" value="MEE2023681.1"/>
    <property type="molecule type" value="Genomic_DNA"/>
</dbReference>
<protein>
    <submittedName>
        <fullName evidence="2">DUF3466 family protein</fullName>
    </submittedName>
</protein>
<evidence type="ECO:0000313" key="3">
    <source>
        <dbReference type="Proteomes" id="UP001339167"/>
    </source>
</evidence>
<feature type="chain" id="PRO_5047338428" evidence="1">
    <location>
        <begin position="22"/>
        <end position="609"/>
    </location>
</feature>
<feature type="signal peptide" evidence="1">
    <location>
        <begin position="1"/>
        <end position="21"/>
    </location>
</feature>
<gene>
    <name evidence="2" type="ORF">QWF21_05425</name>
</gene>
<reference evidence="2 3" key="1">
    <citation type="submission" date="2023-06" db="EMBL/GenBank/DDBJ databases">
        <title>Alkalimonas sp., MEB004 an alkaliphilic bacterium isolated from Lonar Lake, India.</title>
        <authorList>
            <person name="Joshi A."/>
            <person name="Thite S."/>
        </authorList>
    </citation>
    <scope>NUCLEOTIDE SEQUENCE [LARGE SCALE GENOMIC DNA]</scope>
    <source>
        <strain evidence="2 3">MEB004</strain>
    </source>
</reference>
<evidence type="ECO:0000256" key="1">
    <source>
        <dbReference type="SAM" id="SignalP"/>
    </source>
</evidence>
<dbReference type="RefSeq" id="WP_330087034.1">
    <property type="nucleotide sequence ID" value="NZ_JAUGZK010000003.1"/>
</dbReference>
<keyword evidence="1" id="KW-0732">Signal</keyword>
<evidence type="ECO:0000313" key="2">
    <source>
        <dbReference type="EMBL" id="MEE2023681.1"/>
    </source>
</evidence>
<proteinExistence type="predicted"/>